<dbReference type="Ensembl" id="ENSEBUT00000013234.1">
    <property type="protein sequence ID" value="ENSEBUP00000012658.1"/>
    <property type="gene ID" value="ENSEBUG00000008044.1"/>
</dbReference>
<proteinExistence type="predicted"/>
<dbReference type="SMART" id="SM00408">
    <property type="entry name" value="IGc2"/>
    <property type="match status" value="2"/>
</dbReference>
<feature type="domain" description="Ig-like" evidence="3">
    <location>
        <begin position="104"/>
        <end position="179"/>
    </location>
</feature>
<evidence type="ECO:0000259" key="3">
    <source>
        <dbReference type="PROSITE" id="PS50835"/>
    </source>
</evidence>
<name>A0A8C4QAY1_EPTBU</name>
<dbReference type="InterPro" id="IPR003599">
    <property type="entry name" value="Ig_sub"/>
</dbReference>
<dbReference type="InterPro" id="IPR036179">
    <property type="entry name" value="Ig-like_dom_sf"/>
</dbReference>
<dbReference type="FunFam" id="2.60.40.10:FF:000031">
    <property type="entry name" value="Myosin-binding protein C, slow type"/>
    <property type="match status" value="2"/>
</dbReference>
<reference evidence="4" key="1">
    <citation type="submission" date="2025-08" db="UniProtKB">
        <authorList>
            <consortium name="Ensembl"/>
        </authorList>
    </citation>
    <scope>IDENTIFICATION</scope>
</reference>
<dbReference type="OMA" id="MTVEMNN"/>
<dbReference type="SMART" id="SM00409">
    <property type="entry name" value="IG"/>
    <property type="match status" value="2"/>
</dbReference>
<feature type="domain" description="Ig-like" evidence="3">
    <location>
        <begin position="8"/>
        <end position="96"/>
    </location>
</feature>
<dbReference type="InterPro" id="IPR013098">
    <property type="entry name" value="Ig_I-set"/>
</dbReference>
<dbReference type="PANTHER" id="PTHR14340">
    <property type="entry name" value="MICROFIBRIL-ASSOCIATED GLYCOPROTEIN 3"/>
    <property type="match status" value="1"/>
</dbReference>
<sequence length="197" mass="21909">MSFRGHKPILDVKSLDMVVVEGEKLSINLPFVAVPKPSITWYKNGKEFHAMERVTMDSDLFSAQLNIVNTVHNDAGTYTITLENKNGSTTGTIKVKVIGEIMAGKTLRLPATVTGRPFPEITWQREGHDVDKKRVTVIEDGNNTEIILKNCLRSDHGKFSCNARNICGSKTAYTSVDVMGECVSNKFWYKVIGNNCL</sequence>
<dbReference type="PROSITE" id="PS50835">
    <property type="entry name" value="IG_LIKE"/>
    <property type="match status" value="2"/>
</dbReference>
<reference evidence="4" key="2">
    <citation type="submission" date="2025-09" db="UniProtKB">
        <authorList>
            <consortium name="Ensembl"/>
        </authorList>
    </citation>
    <scope>IDENTIFICATION</scope>
</reference>
<evidence type="ECO:0000313" key="4">
    <source>
        <dbReference type="Ensembl" id="ENSEBUP00000012658.1"/>
    </source>
</evidence>
<dbReference type="Proteomes" id="UP000694388">
    <property type="component" value="Unplaced"/>
</dbReference>
<protein>
    <recommendedName>
        <fullName evidence="3">Ig-like domain-containing protein</fullName>
    </recommendedName>
</protein>
<keyword evidence="2" id="KW-0393">Immunoglobulin domain</keyword>
<organism evidence="4 5">
    <name type="scientific">Eptatretus burgeri</name>
    <name type="common">Inshore hagfish</name>
    <dbReference type="NCBI Taxonomy" id="7764"/>
    <lineage>
        <taxon>Eukaryota</taxon>
        <taxon>Metazoa</taxon>
        <taxon>Chordata</taxon>
        <taxon>Craniata</taxon>
        <taxon>Vertebrata</taxon>
        <taxon>Cyclostomata</taxon>
        <taxon>Myxini</taxon>
        <taxon>Myxiniformes</taxon>
        <taxon>Myxinidae</taxon>
        <taxon>Eptatretinae</taxon>
        <taxon>Eptatretus</taxon>
    </lineage>
</organism>
<dbReference type="InterPro" id="IPR007110">
    <property type="entry name" value="Ig-like_dom"/>
</dbReference>
<evidence type="ECO:0000256" key="1">
    <source>
        <dbReference type="ARBA" id="ARBA00022737"/>
    </source>
</evidence>
<evidence type="ECO:0000256" key="2">
    <source>
        <dbReference type="ARBA" id="ARBA00023319"/>
    </source>
</evidence>
<dbReference type="Gene3D" id="2.60.40.10">
    <property type="entry name" value="Immunoglobulins"/>
    <property type="match status" value="2"/>
</dbReference>
<dbReference type="InterPro" id="IPR003598">
    <property type="entry name" value="Ig_sub2"/>
</dbReference>
<dbReference type="SUPFAM" id="SSF48726">
    <property type="entry name" value="Immunoglobulin"/>
    <property type="match status" value="2"/>
</dbReference>
<dbReference type="PANTHER" id="PTHR14340:SF9">
    <property type="entry name" value="FIBRONECTIN TYPE-III DOMAIN-CONTAINING PROTEIN"/>
    <property type="match status" value="1"/>
</dbReference>
<dbReference type="AlphaFoldDB" id="A0A8C4QAY1"/>
<evidence type="ECO:0000313" key="5">
    <source>
        <dbReference type="Proteomes" id="UP000694388"/>
    </source>
</evidence>
<dbReference type="GeneTree" id="ENSGT01110000267173"/>
<dbReference type="Pfam" id="PF07679">
    <property type="entry name" value="I-set"/>
    <property type="match status" value="2"/>
</dbReference>
<accession>A0A8C4QAY1</accession>
<dbReference type="InterPro" id="IPR013783">
    <property type="entry name" value="Ig-like_fold"/>
</dbReference>
<keyword evidence="1" id="KW-0677">Repeat</keyword>
<keyword evidence="5" id="KW-1185">Reference proteome</keyword>